<dbReference type="AlphaFoldDB" id="A0A645FP17"/>
<gene>
    <name evidence="1" type="ORF">SDC9_163513</name>
</gene>
<proteinExistence type="predicted"/>
<comment type="caution">
    <text evidence="1">The sequence shown here is derived from an EMBL/GenBank/DDBJ whole genome shotgun (WGS) entry which is preliminary data.</text>
</comment>
<reference evidence="1" key="1">
    <citation type="submission" date="2019-08" db="EMBL/GenBank/DDBJ databases">
        <authorList>
            <person name="Kucharzyk K."/>
            <person name="Murdoch R.W."/>
            <person name="Higgins S."/>
            <person name="Loffler F."/>
        </authorList>
    </citation>
    <scope>NUCLEOTIDE SEQUENCE</scope>
</reference>
<organism evidence="1">
    <name type="scientific">bioreactor metagenome</name>
    <dbReference type="NCBI Taxonomy" id="1076179"/>
    <lineage>
        <taxon>unclassified sequences</taxon>
        <taxon>metagenomes</taxon>
        <taxon>ecological metagenomes</taxon>
    </lineage>
</organism>
<evidence type="ECO:0000313" key="1">
    <source>
        <dbReference type="EMBL" id="MPN16175.1"/>
    </source>
</evidence>
<sequence>MCLFIHGIQCGIKVLDGNARYGLVAYVLGEPCKLFVKRLGIFLFKQINQAHLSHNDHSFLVFVQPLNEVVVVAVVHVQSLVAGHYAYFGQCFGGKLEQRFRQRHVNVYRSFTVMVYFQKRFVDQSVAIPFVFLRMYLR</sequence>
<name>A0A645FP17_9ZZZZ</name>
<dbReference type="EMBL" id="VSSQ01063092">
    <property type="protein sequence ID" value="MPN16175.1"/>
    <property type="molecule type" value="Genomic_DNA"/>
</dbReference>
<accession>A0A645FP17</accession>
<protein>
    <submittedName>
        <fullName evidence="1">Uncharacterized protein</fullName>
    </submittedName>
</protein>